<evidence type="ECO:0000313" key="13">
    <source>
        <dbReference type="Proteomes" id="UP000633509"/>
    </source>
</evidence>
<gene>
    <name evidence="12" type="ORF">H4W80_004549</name>
</gene>
<dbReference type="InterPro" id="IPR011712">
    <property type="entry name" value="Sig_transdc_His_kin_sub3_dim/P"/>
</dbReference>
<feature type="transmembrane region" description="Helical" evidence="9">
    <location>
        <begin position="153"/>
        <end position="173"/>
    </location>
</feature>
<dbReference type="EC" id="2.7.13.3" evidence="2"/>
<feature type="domain" description="Signal transduction histidine kinase subgroup 3 dimerisation and phosphoacceptor" evidence="11">
    <location>
        <begin position="228"/>
        <end position="291"/>
    </location>
</feature>
<dbReference type="InterPro" id="IPR050482">
    <property type="entry name" value="Sensor_HK_TwoCompSys"/>
</dbReference>
<dbReference type="EMBL" id="JADBEK010000001">
    <property type="protein sequence ID" value="MBE1586291.1"/>
    <property type="molecule type" value="Genomic_DNA"/>
</dbReference>
<evidence type="ECO:0000256" key="2">
    <source>
        <dbReference type="ARBA" id="ARBA00012438"/>
    </source>
</evidence>
<keyword evidence="6 12" id="KW-0418">Kinase</keyword>
<organism evidence="12 13">
    <name type="scientific">Nonomuraea angiospora</name>
    <dbReference type="NCBI Taxonomy" id="46172"/>
    <lineage>
        <taxon>Bacteria</taxon>
        <taxon>Bacillati</taxon>
        <taxon>Actinomycetota</taxon>
        <taxon>Actinomycetes</taxon>
        <taxon>Streptosporangiales</taxon>
        <taxon>Streptosporangiaceae</taxon>
        <taxon>Nonomuraea</taxon>
    </lineage>
</organism>
<evidence type="ECO:0000256" key="6">
    <source>
        <dbReference type="ARBA" id="ARBA00022777"/>
    </source>
</evidence>
<dbReference type="InterPro" id="IPR003594">
    <property type="entry name" value="HATPase_dom"/>
</dbReference>
<feature type="transmembrane region" description="Helical" evidence="9">
    <location>
        <begin position="53"/>
        <end position="71"/>
    </location>
</feature>
<keyword evidence="9" id="KW-0472">Membrane</keyword>
<dbReference type="PANTHER" id="PTHR24421">
    <property type="entry name" value="NITRATE/NITRITE SENSOR PROTEIN NARX-RELATED"/>
    <property type="match status" value="1"/>
</dbReference>
<dbReference type="Proteomes" id="UP000633509">
    <property type="component" value="Unassembled WGS sequence"/>
</dbReference>
<keyword evidence="7" id="KW-0067">ATP-binding</keyword>
<protein>
    <recommendedName>
        <fullName evidence="2">histidine kinase</fullName>
        <ecNumber evidence="2">2.7.13.3</ecNumber>
    </recommendedName>
</protein>
<evidence type="ECO:0000256" key="1">
    <source>
        <dbReference type="ARBA" id="ARBA00000085"/>
    </source>
</evidence>
<dbReference type="GO" id="GO:0016301">
    <property type="term" value="F:kinase activity"/>
    <property type="evidence" value="ECO:0007669"/>
    <property type="project" value="UniProtKB-KW"/>
</dbReference>
<proteinExistence type="predicted"/>
<dbReference type="Gene3D" id="1.20.5.1930">
    <property type="match status" value="1"/>
</dbReference>
<dbReference type="InterPro" id="IPR036890">
    <property type="entry name" value="HATPase_C_sf"/>
</dbReference>
<feature type="transmembrane region" description="Helical" evidence="9">
    <location>
        <begin position="179"/>
        <end position="197"/>
    </location>
</feature>
<dbReference type="PANTHER" id="PTHR24421:SF10">
    <property type="entry name" value="NITRATE_NITRITE SENSOR PROTEIN NARQ"/>
    <property type="match status" value="1"/>
</dbReference>
<feature type="transmembrane region" description="Helical" evidence="9">
    <location>
        <begin position="581"/>
        <end position="601"/>
    </location>
</feature>
<keyword evidence="3" id="KW-0597">Phosphoprotein</keyword>
<evidence type="ECO:0000313" key="12">
    <source>
        <dbReference type="EMBL" id="MBE1586291.1"/>
    </source>
</evidence>
<name>A0ABR9M069_9ACTN</name>
<evidence type="ECO:0000256" key="8">
    <source>
        <dbReference type="ARBA" id="ARBA00023012"/>
    </source>
</evidence>
<keyword evidence="9" id="KW-0812">Transmembrane</keyword>
<dbReference type="SUPFAM" id="SSF55874">
    <property type="entry name" value="ATPase domain of HSP90 chaperone/DNA topoisomerase II/histidine kinase"/>
    <property type="match status" value="1"/>
</dbReference>
<evidence type="ECO:0000256" key="3">
    <source>
        <dbReference type="ARBA" id="ARBA00022553"/>
    </source>
</evidence>
<keyword evidence="13" id="KW-1185">Reference proteome</keyword>
<dbReference type="CDD" id="cd16917">
    <property type="entry name" value="HATPase_UhpB-NarQ-NarX-like"/>
    <property type="match status" value="1"/>
</dbReference>
<comment type="caution">
    <text evidence="12">The sequence shown here is derived from an EMBL/GenBank/DDBJ whole genome shotgun (WGS) entry which is preliminary data.</text>
</comment>
<keyword evidence="5" id="KW-0547">Nucleotide-binding</keyword>
<dbReference type="Gene3D" id="3.30.565.10">
    <property type="entry name" value="Histidine kinase-like ATPase, C-terminal domain"/>
    <property type="match status" value="1"/>
</dbReference>
<feature type="transmembrane region" description="Helical" evidence="9">
    <location>
        <begin position="118"/>
        <end position="141"/>
    </location>
</feature>
<evidence type="ECO:0000259" key="10">
    <source>
        <dbReference type="Pfam" id="PF02518"/>
    </source>
</evidence>
<evidence type="ECO:0000256" key="9">
    <source>
        <dbReference type="SAM" id="Phobius"/>
    </source>
</evidence>
<evidence type="ECO:0000256" key="4">
    <source>
        <dbReference type="ARBA" id="ARBA00022679"/>
    </source>
</evidence>
<feature type="domain" description="Histidine kinase/HSP90-like ATPase" evidence="10">
    <location>
        <begin position="364"/>
        <end position="451"/>
    </location>
</feature>
<feature type="transmembrane region" description="Helical" evidence="9">
    <location>
        <begin position="607"/>
        <end position="627"/>
    </location>
</feature>
<keyword evidence="4" id="KW-0808">Transferase</keyword>
<dbReference type="Pfam" id="PF07730">
    <property type="entry name" value="HisKA_3"/>
    <property type="match status" value="1"/>
</dbReference>
<evidence type="ECO:0000256" key="5">
    <source>
        <dbReference type="ARBA" id="ARBA00022741"/>
    </source>
</evidence>
<dbReference type="RefSeq" id="WP_192786884.1">
    <property type="nucleotide sequence ID" value="NZ_JADBEK010000001.1"/>
</dbReference>
<reference evidence="12 13" key="1">
    <citation type="submission" date="2020-10" db="EMBL/GenBank/DDBJ databases">
        <title>Sequencing the genomes of 1000 actinobacteria strains.</title>
        <authorList>
            <person name="Klenk H.-P."/>
        </authorList>
    </citation>
    <scope>NUCLEOTIDE SEQUENCE [LARGE SCALE GENOMIC DNA]</scope>
    <source>
        <strain evidence="12 13">DSM 43173</strain>
    </source>
</reference>
<accession>A0ABR9M069</accession>
<feature type="transmembrane region" description="Helical" evidence="9">
    <location>
        <begin position="498"/>
        <end position="517"/>
    </location>
</feature>
<comment type="catalytic activity">
    <reaction evidence="1">
        <text>ATP + protein L-histidine = ADP + protein N-phospho-L-histidine.</text>
        <dbReference type="EC" id="2.7.13.3"/>
    </reaction>
</comment>
<dbReference type="Pfam" id="PF02518">
    <property type="entry name" value="HATPase_c"/>
    <property type="match status" value="1"/>
</dbReference>
<feature type="transmembrane region" description="Helical" evidence="9">
    <location>
        <begin position="529"/>
        <end position="550"/>
    </location>
</feature>
<keyword evidence="9" id="KW-1133">Transmembrane helix</keyword>
<feature type="transmembrane region" description="Helical" evidence="9">
    <location>
        <begin position="556"/>
        <end position="574"/>
    </location>
</feature>
<evidence type="ECO:0000259" key="11">
    <source>
        <dbReference type="Pfam" id="PF07730"/>
    </source>
</evidence>
<evidence type="ECO:0000256" key="7">
    <source>
        <dbReference type="ARBA" id="ARBA00022840"/>
    </source>
</evidence>
<keyword evidence="8" id="KW-0902">Two-component regulatory system</keyword>
<sequence>MGAGRLGWREMLLPGVLAVAQILLWAPRVPGVLPAASTVIAFAALSCRRLAPAWAFGGTLPAAVLGVGAVSGALVGPVWGVGTVGGALVEPVSVGGALVEPVSVGGALVGPVSMDGAVVGPVAGVGAVGGAVVASVAVLVALHSLAVRRTAGLAAAGGLCAVLVVIGAALAAGASARTVAGLALQAAGLAAVVWVMGRSRRRGQARRAAAAAYRARSASVPRLAAGTERARLMAELHDVAAHRLTGIVVSAAAATRLPDAGLAVEAARHAAEAGRQAVAELDRLAEASEPMTLEDIDALVSEHGNLDHRRTSAAVPPQVADLDHRRMAVQVAELDYRRTAAAVPPQVADLDYRRTAVAVPPQVADLAYRVVREALTNAMRHAAGASRVRIDALPGELAVTVTDSGGTPAAADLGTGNGLAGLRSAVRSAGGSLRAGPKDGGWEVRAVLPMPPPEAPYGLTARRGAGWRGSSALDGALVILAIALSLGANLLPGDDLDPFASTGAGVLLAVLFGLHALPLWWRRNASRRSLVVALATLMAWLGLDIAGWPGPPLSDAFLWCWWVELALVYAIGACRAGARDWLAPAAVAGCGGLALVSGDGITGDRPAAWLVLAVGLALPAWAAWASGRFVAARRRRRGTALARERDLLERDAARAATAERRRILDGLRRTARRHAQGVVDGADAGDLAVVLAEARAGLGALRELLAQAREREVSYDPPPTVDGIAALAARRGAAARYVGARRPLSPDAEATAYEVARELFTEGTAVTVTFLDGGVMVSGRSPTGPVVRRRLRALADAADGTLTIADDGAAQVWLPEVFLS</sequence>
<feature type="transmembrane region" description="Helical" evidence="9">
    <location>
        <begin position="472"/>
        <end position="492"/>
    </location>
</feature>